<proteinExistence type="predicted"/>
<comment type="caution">
    <text evidence="2">The sequence shown here is derived from an EMBL/GenBank/DDBJ whole genome shotgun (WGS) entry which is preliminary data.</text>
</comment>
<organism evidence="2 3">
    <name type="scientific">Caerostris darwini</name>
    <dbReference type="NCBI Taxonomy" id="1538125"/>
    <lineage>
        <taxon>Eukaryota</taxon>
        <taxon>Metazoa</taxon>
        <taxon>Ecdysozoa</taxon>
        <taxon>Arthropoda</taxon>
        <taxon>Chelicerata</taxon>
        <taxon>Arachnida</taxon>
        <taxon>Araneae</taxon>
        <taxon>Araneomorphae</taxon>
        <taxon>Entelegynae</taxon>
        <taxon>Araneoidea</taxon>
        <taxon>Araneidae</taxon>
        <taxon>Caerostris</taxon>
    </lineage>
</organism>
<gene>
    <name evidence="2" type="ORF">CDAR_30051</name>
</gene>
<accession>A0AAV4TAL8</accession>
<evidence type="ECO:0000313" key="2">
    <source>
        <dbReference type="EMBL" id="GIY43703.1"/>
    </source>
</evidence>
<keyword evidence="3" id="KW-1185">Reference proteome</keyword>
<reference evidence="2 3" key="1">
    <citation type="submission" date="2021-06" db="EMBL/GenBank/DDBJ databases">
        <title>Caerostris darwini draft genome.</title>
        <authorList>
            <person name="Kono N."/>
            <person name="Arakawa K."/>
        </authorList>
    </citation>
    <scope>NUCLEOTIDE SEQUENCE [LARGE SCALE GENOMIC DNA]</scope>
</reference>
<protein>
    <submittedName>
        <fullName evidence="2">Uncharacterized protein</fullName>
    </submittedName>
</protein>
<name>A0AAV4TAL8_9ARAC</name>
<dbReference type="AlphaFoldDB" id="A0AAV4TAL8"/>
<dbReference type="EMBL" id="BPLQ01009382">
    <property type="protein sequence ID" value="GIY43703.1"/>
    <property type="molecule type" value="Genomic_DNA"/>
</dbReference>
<dbReference type="Proteomes" id="UP001054837">
    <property type="component" value="Unassembled WGS sequence"/>
</dbReference>
<sequence length="100" mass="11042">MELYTATSKGRSQKKSSASKSALCPLALFLIEEAPHPPPRSLRAYQKPQVKVPKLGCERRKSMGGTPRTIVRDSFLFSCKLVLPATKTQLKVSFNYLSSG</sequence>
<evidence type="ECO:0000256" key="1">
    <source>
        <dbReference type="SAM" id="MobiDB-lite"/>
    </source>
</evidence>
<evidence type="ECO:0000313" key="3">
    <source>
        <dbReference type="Proteomes" id="UP001054837"/>
    </source>
</evidence>
<feature type="region of interest" description="Disordered" evidence="1">
    <location>
        <begin position="1"/>
        <end position="20"/>
    </location>
</feature>